<keyword evidence="10" id="KW-1185">Reference proteome</keyword>
<dbReference type="CDD" id="cd00082">
    <property type="entry name" value="HisKA"/>
    <property type="match status" value="1"/>
</dbReference>
<gene>
    <name evidence="9" type="ORF">NDN08_001892</name>
</gene>
<dbReference type="InterPro" id="IPR004358">
    <property type="entry name" value="Sig_transdc_His_kin-like_C"/>
</dbReference>
<dbReference type="InterPro" id="IPR036097">
    <property type="entry name" value="HisK_dim/P_sf"/>
</dbReference>
<dbReference type="Pfam" id="PF02518">
    <property type="entry name" value="HATPase_c"/>
    <property type="match status" value="1"/>
</dbReference>
<evidence type="ECO:0000256" key="1">
    <source>
        <dbReference type="ARBA" id="ARBA00000085"/>
    </source>
</evidence>
<keyword evidence="6" id="KW-0902">Two-component regulatory system</keyword>
<evidence type="ECO:0000313" key="10">
    <source>
        <dbReference type="Proteomes" id="UP001157974"/>
    </source>
</evidence>
<dbReference type="PRINTS" id="PR00344">
    <property type="entry name" value="BCTRLSENSOR"/>
</dbReference>
<dbReference type="EC" id="2.7.13.3" evidence="2"/>
<dbReference type="InterPro" id="IPR050736">
    <property type="entry name" value="Sensor_HK_Regulatory"/>
</dbReference>
<feature type="compositionally biased region" description="Basic residues" evidence="7">
    <location>
        <begin position="21"/>
        <end position="31"/>
    </location>
</feature>
<dbReference type="PANTHER" id="PTHR43711">
    <property type="entry name" value="TWO-COMPONENT HISTIDINE KINASE"/>
    <property type="match status" value="1"/>
</dbReference>
<dbReference type="PROSITE" id="PS50109">
    <property type="entry name" value="HIS_KIN"/>
    <property type="match status" value="1"/>
</dbReference>
<dbReference type="Gene3D" id="3.30.565.10">
    <property type="entry name" value="Histidine kinase-like ATPase, C-terminal domain"/>
    <property type="match status" value="1"/>
</dbReference>
<dbReference type="SMART" id="SM00387">
    <property type="entry name" value="HATPase_c"/>
    <property type="match status" value="1"/>
</dbReference>
<dbReference type="EMBL" id="JAMWBK010000005">
    <property type="protein sequence ID" value="KAJ8905385.1"/>
    <property type="molecule type" value="Genomic_DNA"/>
</dbReference>
<protein>
    <recommendedName>
        <fullName evidence="2">histidine kinase</fullName>
        <ecNumber evidence="2">2.7.13.3</ecNumber>
    </recommendedName>
</protein>
<dbReference type="InterPro" id="IPR036890">
    <property type="entry name" value="HATPase_C_sf"/>
</dbReference>
<dbReference type="InterPro" id="IPR005467">
    <property type="entry name" value="His_kinase_dom"/>
</dbReference>
<dbReference type="GO" id="GO:0000155">
    <property type="term" value="F:phosphorelay sensor kinase activity"/>
    <property type="evidence" value="ECO:0007669"/>
    <property type="project" value="InterPro"/>
</dbReference>
<dbReference type="InterPro" id="IPR003594">
    <property type="entry name" value="HATPase_dom"/>
</dbReference>
<dbReference type="InterPro" id="IPR003661">
    <property type="entry name" value="HisK_dim/P_dom"/>
</dbReference>
<evidence type="ECO:0000256" key="7">
    <source>
        <dbReference type="SAM" id="MobiDB-lite"/>
    </source>
</evidence>
<feature type="domain" description="Histidine kinase" evidence="8">
    <location>
        <begin position="294"/>
        <end position="565"/>
    </location>
</feature>
<organism evidence="9 10">
    <name type="scientific">Rhodosorus marinus</name>
    <dbReference type="NCBI Taxonomy" id="101924"/>
    <lineage>
        <taxon>Eukaryota</taxon>
        <taxon>Rhodophyta</taxon>
        <taxon>Stylonematophyceae</taxon>
        <taxon>Stylonematales</taxon>
        <taxon>Stylonemataceae</taxon>
        <taxon>Rhodosorus</taxon>
    </lineage>
</organism>
<evidence type="ECO:0000256" key="5">
    <source>
        <dbReference type="ARBA" id="ARBA00022777"/>
    </source>
</evidence>
<proteinExistence type="predicted"/>
<dbReference type="SUPFAM" id="SSF47384">
    <property type="entry name" value="Homodimeric domain of signal transducing histidine kinase"/>
    <property type="match status" value="1"/>
</dbReference>
<keyword evidence="3" id="KW-0597">Phosphoprotein</keyword>
<comment type="caution">
    <text evidence="9">The sequence shown here is derived from an EMBL/GenBank/DDBJ whole genome shotgun (WGS) entry which is preliminary data.</text>
</comment>
<evidence type="ECO:0000259" key="8">
    <source>
        <dbReference type="PROSITE" id="PS50109"/>
    </source>
</evidence>
<evidence type="ECO:0000256" key="4">
    <source>
        <dbReference type="ARBA" id="ARBA00022679"/>
    </source>
</evidence>
<evidence type="ECO:0000256" key="2">
    <source>
        <dbReference type="ARBA" id="ARBA00012438"/>
    </source>
</evidence>
<feature type="region of interest" description="Disordered" evidence="7">
    <location>
        <begin position="11"/>
        <end position="40"/>
    </location>
</feature>
<sequence>MPAFCVVLASAGGKPRGKSENHKRRRARVFRPRTSPIDGKQMELGRFPQQADAEDVEKKPSRGWSHEYSREFLAICQAQFEVLAQIVNASQCVLYLRRERYIPNDKEYPLDDSTSDDQDLEFIPVCTFPEHGSAMVVGEDGQPRLAHQRLPGGVSATSLVPEYPYLAPEGSTVRQTEDGSLVVPVMSGHDLIGILTTWKGRTGSENQSASKRKEFSFMNEVLKLVKQADRREANKDRGGSGETNQWTELEIERVTQVASTLALACLLDQRTQESERSRQEQLKVLAQLRSLLSTVLHQVKSPLGALVTFGKLLLRRLPVGDVSRDLARDILIQSERMQELLIPLDGPSEEQLEQRSPKERRLRQSAKKRDYATDVPYFELEAAKDSSTETEVTAVEELFSELEMRRCWLSELILPAVDTWRALSAEASLRLIPFVDEDAPPCFVDATAVVEVMNNLVDNAIAYTPSPGTIEVSLAPTADEQGVVFRVRDTGYGVSKDEMDSIFDRGFRGSAAEKCELEMGGKGLGLHIAKEIVERMNGKIFLESPSGIGGVLPGTSASVVFDRSVVTSSKQENLRTYEVSLAQITIGELHKAVHSVSLITTCREQLPRLQDCMSQMLPQTARSASSVIREVHQGTSQKGPPTPIAINIIPRKPPKRIVIGAAYWKKTLKPVVKVAMAKASGEESDFMRKKYTAELISPPAAEEVDNGFQRYRRPKTLG</sequence>
<keyword evidence="4" id="KW-0808">Transferase</keyword>
<comment type="catalytic activity">
    <reaction evidence="1">
        <text>ATP + protein L-histidine = ADP + protein N-phospho-L-histidine.</text>
        <dbReference type="EC" id="2.7.13.3"/>
    </reaction>
</comment>
<feature type="region of interest" description="Disordered" evidence="7">
    <location>
        <begin position="345"/>
        <end position="367"/>
    </location>
</feature>
<dbReference type="PANTHER" id="PTHR43711:SF1">
    <property type="entry name" value="HISTIDINE KINASE 1"/>
    <property type="match status" value="1"/>
</dbReference>
<evidence type="ECO:0000313" key="9">
    <source>
        <dbReference type="EMBL" id="KAJ8905385.1"/>
    </source>
</evidence>
<name>A0AAV8US56_9RHOD</name>
<accession>A0AAV8US56</accession>
<dbReference type="SUPFAM" id="SSF55874">
    <property type="entry name" value="ATPase domain of HSP90 chaperone/DNA topoisomerase II/histidine kinase"/>
    <property type="match status" value="1"/>
</dbReference>
<keyword evidence="5" id="KW-0418">Kinase</keyword>
<reference evidence="9 10" key="1">
    <citation type="journal article" date="2023" name="Nat. Commun.">
        <title>Origin of minicircular mitochondrial genomes in red algae.</title>
        <authorList>
            <person name="Lee Y."/>
            <person name="Cho C.H."/>
            <person name="Lee Y.M."/>
            <person name="Park S.I."/>
            <person name="Yang J.H."/>
            <person name="West J.A."/>
            <person name="Bhattacharya D."/>
            <person name="Yoon H.S."/>
        </authorList>
    </citation>
    <scope>NUCLEOTIDE SEQUENCE [LARGE SCALE GENOMIC DNA]</scope>
    <source>
        <strain evidence="9 10">CCMP1338</strain>
        <tissue evidence="9">Whole cell</tissue>
    </source>
</reference>
<evidence type="ECO:0000256" key="3">
    <source>
        <dbReference type="ARBA" id="ARBA00022553"/>
    </source>
</evidence>
<dbReference type="Proteomes" id="UP001157974">
    <property type="component" value="Unassembled WGS sequence"/>
</dbReference>
<dbReference type="AlphaFoldDB" id="A0AAV8US56"/>
<evidence type="ECO:0000256" key="6">
    <source>
        <dbReference type="ARBA" id="ARBA00023012"/>
    </source>
</evidence>